<dbReference type="Pfam" id="PF23840">
    <property type="entry name" value="Phage_tail_terminator"/>
    <property type="match status" value="1"/>
</dbReference>
<reference evidence="1 2" key="1">
    <citation type="submission" date="2018-09" db="EMBL/GenBank/DDBJ databases">
        <title>Whole genome based analysis of evolution and adaptive divergence in Indian and Brazilian strains of Azospirillum brasilense.</title>
        <authorList>
            <person name="Singh C."/>
            <person name="Tripathi A.K."/>
        </authorList>
    </citation>
    <scope>NUCLEOTIDE SEQUENCE [LARGE SCALE GENOMIC DNA]</scope>
    <source>
        <strain evidence="1 2">MTCC4035</strain>
        <plasmid evidence="1 2">p3</plasmid>
    </source>
</reference>
<dbReference type="KEGG" id="aare:D3093_26880"/>
<gene>
    <name evidence="1" type="ORF">D3093_26880</name>
</gene>
<name>A0A4D8PL00_9PROT</name>
<geneLocation type="plasmid" evidence="1 2">
    <name>p3</name>
</geneLocation>
<keyword evidence="1" id="KW-0614">Plasmid</keyword>
<evidence type="ECO:0008006" key="3">
    <source>
        <dbReference type="Google" id="ProtNLM"/>
    </source>
</evidence>
<evidence type="ECO:0000313" key="2">
    <source>
        <dbReference type="Proteomes" id="UP000298595"/>
    </source>
</evidence>
<organism evidence="1 2">
    <name type="scientific">Azospirillum argentinense</name>
    <dbReference type="NCBI Taxonomy" id="2970906"/>
    <lineage>
        <taxon>Bacteria</taxon>
        <taxon>Pseudomonadati</taxon>
        <taxon>Pseudomonadota</taxon>
        <taxon>Alphaproteobacteria</taxon>
        <taxon>Rhodospirillales</taxon>
        <taxon>Azospirillaceae</taxon>
        <taxon>Azospirillum</taxon>
    </lineage>
</organism>
<proteinExistence type="predicted"/>
<sequence length="143" mass="15336">MIRRASIVARLKNEARALKLVEGVAELAALRQNPPLHLQPAAFVVPVSERPGENRAAGAVAQVNTVTFGVVLVMTNLADPRGEAAGDALELVRGEVRTALLGWRPDGASGACHYAGGETVEIDNKGALWWIDRYRVTESLRSV</sequence>
<dbReference type="InterPro" id="IPR056912">
    <property type="entry name" value="Phage_JBD30_tail_term-like"/>
</dbReference>
<protein>
    <recommendedName>
        <fullName evidence="3">DUF3168 domain-containing protein</fullName>
    </recommendedName>
</protein>
<dbReference type="EMBL" id="CP032324">
    <property type="protein sequence ID" value="QCN98912.1"/>
    <property type="molecule type" value="Genomic_DNA"/>
</dbReference>
<accession>A0A4D8PL00</accession>
<dbReference type="RefSeq" id="WP_137117866.1">
    <property type="nucleotide sequence ID" value="NZ_CP032324.1"/>
</dbReference>
<dbReference type="InterPro" id="IPR038042">
    <property type="entry name" value="Gp37-like"/>
</dbReference>
<dbReference type="AlphaFoldDB" id="A0A4D8PL00"/>
<evidence type="ECO:0000313" key="1">
    <source>
        <dbReference type="EMBL" id="QCN98912.1"/>
    </source>
</evidence>
<dbReference type="Proteomes" id="UP000298595">
    <property type="component" value="Plasmid p3"/>
</dbReference>
<dbReference type="Gene3D" id="3.30.2000.10">
    <property type="entry name" value="Phage tail protein-like"/>
    <property type="match status" value="1"/>
</dbReference>